<evidence type="ECO:0000313" key="2">
    <source>
        <dbReference type="EMBL" id="KAA1088062.1"/>
    </source>
</evidence>
<evidence type="ECO:0000256" key="1">
    <source>
        <dbReference type="SAM" id="MobiDB-lite"/>
    </source>
</evidence>
<feature type="compositionally biased region" description="Polar residues" evidence="1">
    <location>
        <begin position="44"/>
        <end position="53"/>
    </location>
</feature>
<name>A0A5B0NHL1_PUCGR</name>
<feature type="compositionally biased region" description="Basic and acidic residues" evidence="1">
    <location>
        <begin position="24"/>
        <end position="35"/>
    </location>
</feature>
<organism evidence="2 3">
    <name type="scientific">Puccinia graminis f. sp. tritici</name>
    <dbReference type="NCBI Taxonomy" id="56615"/>
    <lineage>
        <taxon>Eukaryota</taxon>
        <taxon>Fungi</taxon>
        <taxon>Dikarya</taxon>
        <taxon>Basidiomycota</taxon>
        <taxon>Pucciniomycotina</taxon>
        <taxon>Pucciniomycetes</taxon>
        <taxon>Pucciniales</taxon>
        <taxon>Pucciniaceae</taxon>
        <taxon>Puccinia</taxon>
    </lineage>
</organism>
<feature type="compositionally biased region" description="Polar residues" evidence="1">
    <location>
        <begin position="1"/>
        <end position="23"/>
    </location>
</feature>
<comment type="caution">
    <text evidence="2">The sequence shown here is derived from an EMBL/GenBank/DDBJ whole genome shotgun (WGS) entry which is preliminary data.</text>
</comment>
<dbReference type="AlphaFoldDB" id="A0A5B0NHL1"/>
<proteinExistence type="predicted"/>
<feature type="region of interest" description="Disordered" evidence="1">
    <location>
        <begin position="1"/>
        <end position="53"/>
    </location>
</feature>
<sequence length="53" mass="5982">MSCSNLDNFINLDQTTNNNQTKATDYKEPAAERENKKKTKYSIKHSQCPSAAC</sequence>
<dbReference type="Proteomes" id="UP000325313">
    <property type="component" value="Unassembled WGS sequence"/>
</dbReference>
<protein>
    <submittedName>
        <fullName evidence="2">Uncharacterized protein</fullName>
    </submittedName>
</protein>
<gene>
    <name evidence="2" type="ORF">PGTUg99_025507</name>
</gene>
<accession>A0A5B0NHL1</accession>
<dbReference type="EMBL" id="VDEP01000408">
    <property type="protein sequence ID" value="KAA1088062.1"/>
    <property type="molecule type" value="Genomic_DNA"/>
</dbReference>
<evidence type="ECO:0000313" key="3">
    <source>
        <dbReference type="Proteomes" id="UP000325313"/>
    </source>
</evidence>
<reference evidence="2 3" key="1">
    <citation type="submission" date="2019-05" db="EMBL/GenBank/DDBJ databases">
        <title>Emergence of the Ug99 lineage of the wheat stem rust pathogen through somatic hybridization.</title>
        <authorList>
            <person name="Li F."/>
            <person name="Upadhyaya N.M."/>
            <person name="Sperschneider J."/>
            <person name="Matny O."/>
            <person name="Nguyen-Phuc H."/>
            <person name="Mago R."/>
            <person name="Raley C."/>
            <person name="Miller M.E."/>
            <person name="Silverstein K.A.T."/>
            <person name="Henningsen E."/>
            <person name="Hirsch C.D."/>
            <person name="Visser B."/>
            <person name="Pretorius Z.A."/>
            <person name="Steffenson B.J."/>
            <person name="Schwessinger B."/>
            <person name="Dodds P.N."/>
            <person name="Figueroa M."/>
        </authorList>
    </citation>
    <scope>NUCLEOTIDE SEQUENCE [LARGE SCALE GENOMIC DNA]</scope>
    <source>
        <strain evidence="2 3">Ug99</strain>
    </source>
</reference>